<comment type="caution">
    <text evidence="2">The sequence shown here is derived from an EMBL/GenBank/DDBJ whole genome shotgun (WGS) entry which is preliminary data.</text>
</comment>
<accession>A0A848IRQ3</accession>
<evidence type="ECO:0000313" key="3">
    <source>
        <dbReference type="Proteomes" id="UP000544134"/>
    </source>
</evidence>
<dbReference type="InterPro" id="IPR014710">
    <property type="entry name" value="RmlC-like_jellyroll"/>
</dbReference>
<dbReference type="RefSeq" id="WP_169491114.1">
    <property type="nucleotide sequence ID" value="NZ_JABBGJ010000085.1"/>
</dbReference>
<dbReference type="InterPro" id="IPR011051">
    <property type="entry name" value="RmlC_Cupin_sf"/>
</dbReference>
<organism evidence="2 3">
    <name type="scientific">Paraburkholderia polaris</name>
    <dbReference type="NCBI Taxonomy" id="2728848"/>
    <lineage>
        <taxon>Bacteria</taxon>
        <taxon>Pseudomonadati</taxon>
        <taxon>Pseudomonadota</taxon>
        <taxon>Betaproteobacteria</taxon>
        <taxon>Burkholderiales</taxon>
        <taxon>Burkholderiaceae</taxon>
        <taxon>Paraburkholderia</taxon>
    </lineage>
</organism>
<protein>
    <recommendedName>
        <fullName evidence="1">ChrR-like cupin domain-containing protein</fullName>
    </recommendedName>
</protein>
<dbReference type="AlphaFoldDB" id="A0A848IRQ3"/>
<evidence type="ECO:0000313" key="2">
    <source>
        <dbReference type="EMBL" id="NMM04371.1"/>
    </source>
</evidence>
<keyword evidence="3" id="KW-1185">Reference proteome</keyword>
<dbReference type="Pfam" id="PF12973">
    <property type="entry name" value="Cupin_7"/>
    <property type="match status" value="1"/>
</dbReference>
<sequence length="207" mass="22915">MIERGNFNIADAERTGENVVNLSLADDARWAGVVVLGPTETFALGREARHDLYVICGSIGIDGTEPMHRGAFASRCKAKAFQANEEGASVFVYREPLSEHCLEVTQSAADRVWHKARAAGMRVAPLSESGHRLTLVEWEPGARTRQHDHPYGEEIFVLSGELRGGDERYPAGTWLRLHPGSRHEPFTEIPTVILLRNGHLDAADHTR</sequence>
<dbReference type="EMBL" id="JABBGJ010000085">
    <property type="protein sequence ID" value="NMM04371.1"/>
    <property type="molecule type" value="Genomic_DNA"/>
</dbReference>
<dbReference type="Gene3D" id="2.60.120.10">
    <property type="entry name" value="Jelly Rolls"/>
    <property type="match status" value="1"/>
</dbReference>
<reference evidence="2 3" key="1">
    <citation type="submission" date="2020-04" db="EMBL/GenBank/DDBJ databases">
        <title>Paraburkholderia sp. RP-4-7 isolated from soil.</title>
        <authorList>
            <person name="Dahal R.H."/>
        </authorList>
    </citation>
    <scope>NUCLEOTIDE SEQUENCE [LARGE SCALE GENOMIC DNA]</scope>
    <source>
        <strain evidence="2 3">RP-4-7</strain>
    </source>
</reference>
<name>A0A848IRQ3_9BURK</name>
<dbReference type="Proteomes" id="UP000544134">
    <property type="component" value="Unassembled WGS sequence"/>
</dbReference>
<gene>
    <name evidence="2" type="ORF">HHL24_41840</name>
</gene>
<proteinExistence type="predicted"/>
<dbReference type="InterPro" id="IPR025979">
    <property type="entry name" value="ChrR-like_cupin_dom"/>
</dbReference>
<dbReference type="SUPFAM" id="SSF51182">
    <property type="entry name" value="RmlC-like cupins"/>
    <property type="match status" value="1"/>
</dbReference>
<feature type="domain" description="ChrR-like cupin" evidence="1">
    <location>
        <begin position="107"/>
        <end position="200"/>
    </location>
</feature>
<evidence type="ECO:0000259" key="1">
    <source>
        <dbReference type="Pfam" id="PF12973"/>
    </source>
</evidence>
<dbReference type="CDD" id="cd20303">
    <property type="entry name" value="cupin_ChrR_1"/>
    <property type="match status" value="1"/>
</dbReference>